<organism evidence="1 2">
    <name type="scientific">Alligator mississippiensis</name>
    <name type="common">American alligator</name>
    <dbReference type="NCBI Taxonomy" id="8496"/>
    <lineage>
        <taxon>Eukaryota</taxon>
        <taxon>Metazoa</taxon>
        <taxon>Chordata</taxon>
        <taxon>Craniata</taxon>
        <taxon>Vertebrata</taxon>
        <taxon>Euteleostomi</taxon>
        <taxon>Archelosauria</taxon>
        <taxon>Archosauria</taxon>
        <taxon>Crocodylia</taxon>
        <taxon>Alligatoridae</taxon>
        <taxon>Alligatorinae</taxon>
        <taxon>Alligator</taxon>
    </lineage>
</organism>
<evidence type="ECO:0000313" key="1">
    <source>
        <dbReference type="EMBL" id="KYO44869.1"/>
    </source>
</evidence>
<sequence>MLGNTVLMCMTPGGGGRVPCIGALDETHIPVICLSHEDCLYYNWRGFYFVMLQAIVDHHRAVTHSINCKAASFKCSSLSKTEMQSEIKMLTNSFQYS</sequence>
<comment type="caution">
    <text evidence="1">The sequence shown here is derived from an EMBL/GenBank/DDBJ whole genome shotgun (WGS) entry which is preliminary data.</text>
</comment>
<evidence type="ECO:0000313" key="2">
    <source>
        <dbReference type="Proteomes" id="UP000050525"/>
    </source>
</evidence>
<dbReference type="Proteomes" id="UP000050525">
    <property type="component" value="Unassembled WGS sequence"/>
</dbReference>
<proteinExistence type="predicted"/>
<keyword evidence="2" id="KW-1185">Reference proteome</keyword>
<accession>A0A151P7H3</accession>
<dbReference type="AlphaFoldDB" id="A0A151P7H3"/>
<protein>
    <submittedName>
        <fullName evidence="1">Uncharacterized protein</fullName>
    </submittedName>
</protein>
<name>A0A151P7H3_ALLMI</name>
<gene>
    <name evidence="1" type="ORF">Y1Q_0022952</name>
</gene>
<dbReference type="EMBL" id="AKHW03000640">
    <property type="protein sequence ID" value="KYO44869.1"/>
    <property type="molecule type" value="Genomic_DNA"/>
</dbReference>
<reference evidence="1 2" key="1">
    <citation type="journal article" date="2012" name="Genome Biol.">
        <title>Sequencing three crocodilian genomes to illuminate the evolution of archosaurs and amniotes.</title>
        <authorList>
            <person name="St John J.A."/>
            <person name="Braun E.L."/>
            <person name="Isberg S.R."/>
            <person name="Miles L.G."/>
            <person name="Chong A.Y."/>
            <person name="Gongora J."/>
            <person name="Dalzell P."/>
            <person name="Moran C."/>
            <person name="Bed'hom B."/>
            <person name="Abzhanov A."/>
            <person name="Burgess S.C."/>
            <person name="Cooksey A.M."/>
            <person name="Castoe T.A."/>
            <person name="Crawford N.G."/>
            <person name="Densmore L.D."/>
            <person name="Drew J.C."/>
            <person name="Edwards S.V."/>
            <person name="Faircloth B.C."/>
            <person name="Fujita M.K."/>
            <person name="Greenwold M.J."/>
            <person name="Hoffmann F.G."/>
            <person name="Howard J.M."/>
            <person name="Iguchi T."/>
            <person name="Janes D.E."/>
            <person name="Khan S.Y."/>
            <person name="Kohno S."/>
            <person name="de Koning A.J."/>
            <person name="Lance S.L."/>
            <person name="McCarthy F.M."/>
            <person name="McCormack J.E."/>
            <person name="Merchant M.E."/>
            <person name="Peterson D.G."/>
            <person name="Pollock D.D."/>
            <person name="Pourmand N."/>
            <person name="Raney B.J."/>
            <person name="Roessler K.A."/>
            <person name="Sanford J.R."/>
            <person name="Sawyer R.H."/>
            <person name="Schmidt C.J."/>
            <person name="Triplett E.W."/>
            <person name="Tuberville T.D."/>
            <person name="Venegas-Anaya M."/>
            <person name="Howard J.T."/>
            <person name="Jarvis E.D."/>
            <person name="Guillette L.J.Jr."/>
            <person name="Glenn T.C."/>
            <person name="Green R.E."/>
            <person name="Ray D.A."/>
        </authorList>
    </citation>
    <scope>NUCLEOTIDE SEQUENCE [LARGE SCALE GENOMIC DNA]</scope>
    <source>
        <strain evidence="1">KSC_2009_1</strain>
    </source>
</reference>